<dbReference type="EMBL" id="CP046620">
    <property type="protein sequence ID" value="QHQ33745.1"/>
    <property type="molecule type" value="Genomic_DNA"/>
</dbReference>
<dbReference type="Proteomes" id="UP000464495">
    <property type="component" value="Chromosome"/>
</dbReference>
<organism evidence="1 2">
    <name type="scientific">Algicella marina</name>
    <dbReference type="NCBI Taxonomy" id="2683284"/>
    <lineage>
        <taxon>Bacteria</taxon>
        <taxon>Pseudomonadati</taxon>
        <taxon>Pseudomonadota</taxon>
        <taxon>Alphaproteobacteria</taxon>
        <taxon>Rhodobacterales</taxon>
        <taxon>Paracoccaceae</taxon>
        <taxon>Algicella</taxon>
    </lineage>
</organism>
<name>A0A6P1SW30_9RHOB</name>
<accession>A0A6P1SW30</accession>
<sequence length="337" mass="36746">MRKLFFLVILLAAGWAAYWFVGSTAQRAALESWFAQQRQAGWVAEYEDLSVAGFPNRFDSRFTGLDLADPGTGWAWEAPHFNILALSYQPNKVITVFPPEQVVRTPVETLTVVSQDLRASVHLEPNTLLGLKEAILAIDGLGITSDSGWATAISSGQLSVRRSPEGNAPDFSYDVALDAADFRLPEPLRKAIDPAGLYPVAVTPIYLRMTPVYDAPWDRLAAEGATPALTALNIQNLSVTWGELEMQMRGSLDIDTLGRPEGSLNLVARNWPDMLQLAVTADLISADLSRTLERGLSILAQTTGETSTLDLPLRFEGGFVKLGPVPIGRAPVLVYRP</sequence>
<reference evidence="1 2" key="1">
    <citation type="submission" date="2019-12" db="EMBL/GenBank/DDBJ databases">
        <title>Complete genome sequence of Algicella marina strain 9Alg 56(T) isolated from the red alga Tichocarpus crinitus.</title>
        <authorList>
            <person name="Kim S.-G."/>
            <person name="Nedashkovskaya O.I."/>
        </authorList>
    </citation>
    <scope>NUCLEOTIDE SEQUENCE [LARGE SCALE GENOMIC DNA]</scope>
    <source>
        <strain evidence="1 2">9Alg 56</strain>
    </source>
</reference>
<dbReference type="RefSeq" id="WP_161860321.1">
    <property type="nucleotide sequence ID" value="NZ_CP046620.1"/>
</dbReference>
<dbReference type="InterPro" id="IPR018666">
    <property type="entry name" value="DUF2125"/>
</dbReference>
<dbReference type="AlphaFoldDB" id="A0A6P1SW30"/>
<evidence type="ECO:0000313" key="2">
    <source>
        <dbReference type="Proteomes" id="UP000464495"/>
    </source>
</evidence>
<protein>
    <submittedName>
        <fullName evidence="1">DUF2125 domain-containing protein</fullName>
    </submittedName>
</protein>
<dbReference type="KEGG" id="amaq:GO499_00395"/>
<dbReference type="Pfam" id="PF09898">
    <property type="entry name" value="DUF2125"/>
    <property type="match status" value="1"/>
</dbReference>
<gene>
    <name evidence="1" type="ORF">GO499_00395</name>
</gene>
<proteinExistence type="predicted"/>
<keyword evidence="2" id="KW-1185">Reference proteome</keyword>
<evidence type="ECO:0000313" key="1">
    <source>
        <dbReference type="EMBL" id="QHQ33745.1"/>
    </source>
</evidence>